<feature type="compositionally biased region" description="Low complexity" evidence="1">
    <location>
        <begin position="76"/>
        <end position="106"/>
    </location>
</feature>
<dbReference type="AlphaFoldDB" id="A0A964TB29"/>
<keyword evidence="2" id="KW-1133">Transmembrane helix</keyword>
<feature type="compositionally biased region" description="Pro residues" evidence="1">
    <location>
        <begin position="130"/>
        <end position="143"/>
    </location>
</feature>
<evidence type="ECO:0000313" key="3">
    <source>
        <dbReference type="EMBL" id="MYZ50562.1"/>
    </source>
</evidence>
<keyword evidence="4" id="KW-1185">Reference proteome</keyword>
<organism evidence="3 4">
    <name type="scientific">Propylenella binzhouense</name>
    <dbReference type="NCBI Taxonomy" id="2555902"/>
    <lineage>
        <taxon>Bacteria</taxon>
        <taxon>Pseudomonadati</taxon>
        <taxon>Pseudomonadota</taxon>
        <taxon>Alphaproteobacteria</taxon>
        <taxon>Hyphomicrobiales</taxon>
        <taxon>Propylenellaceae</taxon>
        <taxon>Propylenella</taxon>
    </lineage>
</organism>
<feature type="region of interest" description="Disordered" evidence="1">
    <location>
        <begin position="54"/>
        <end position="143"/>
    </location>
</feature>
<feature type="transmembrane region" description="Helical" evidence="2">
    <location>
        <begin position="16"/>
        <end position="35"/>
    </location>
</feature>
<dbReference type="Proteomes" id="UP000773614">
    <property type="component" value="Unassembled WGS sequence"/>
</dbReference>
<proteinExistence type="predicted"/>
<keyword evidence="2" id="KW-0472">Membrane</keyword>
<feature type="compositionally biased region" description="Low complexity" evidence="1">
    <location>
        <begin position="54"/>
        <end position="65"/>
    </location>
</feature>
<dbReference type="EMBL" id="SPKJ01000229">
    <property type="protein sequence ID" value="MYZ50562.1"/>
    <property type="molecule type" value="Genomic_DNA"/>
</dbReference>
<reference evidence="3" key="1">
    <citation type="submission" date="2019-03" db="EMBL/GenBank/DDBJ databases">
        <title>Afifella sp. nov., isolated from activated sludge.</title>
        <authorList>
            <person name="Li Q."/>
            <person name="Liu Y."/>
        </authorList>
    </citation>
    <scope>NUCLEOTIDE SEQUENCE</scope>
    <source>
        <strain evidence="3">L72</strain>
    </source>
</reference>
<comment type="caution">
    <text evidence="3">The sequence shown here is derived from an EMBL/GenBank/DDBJ whole genome shotgun (WGS) entry which is preliminary data.</text>
</comment>
<feature type="non-terminal residue" evidence="3">
    <location>
        <position position="143"/>
    </location>
</feature>
<name>A0A964TB29_9HYPH</name>
<evidence type="ECO:0000256" key="1">
    <source>
        <dbReference type="SAM" id="MobiDB-lite"/>
    </source>
</evidence>
<accession>A0A964TB29</accession>
<gene>
    <name evidence="3" type="ORF">E4O86_22970</name>
</gene>
<sequence length="143" mass="14060">MAPAGEARTRHSRAPALVMTILVVLVLIGAGVLAYTQRETIAGLFGGTGDEAAEVAQAPAPAPRASGKNTDRLTDGAPAETPPGAAAGPESGTATAEAPPAGSEPEPQADEADAPPQGEEDMIEGGEPPAEGPLPPGLEAPQA</sequence>
<evidence type="ECO:0000256" key="2">
    <source>
        <dbReference type="SAM" id="Phobius"/>
    </source>
</evidence>
<feature type="compositionally biased region" description="Acidic residues" evidence="1">
    <location>
        <begin position="107"/>
        <end position="124"/>
    </location>
</feature>
<keyword evidence="2" id="KW-0812">Transmembrane</keyword>
<evidence type="ECO:0000313" key="4">
    <source>
        <dbReference type="Proteomes" id="UP000773614"/>
    </source>
</evidence>
<protein>
    <submittedName>
        <fullName evidence="3">Uncharacterized protein</fullName>
    </submittedName>
</protein>